<feature type="transmembrane region" description="Helical" evidence="6">
    <location>
        <begin position="7"/>
        <end position="26"/>
    </location>
</feature>
<keyword evidence="8" id="KW-1185">Reference proteome</keyword>
<dbReference type="Pfam" id="PF01594">
    <property type="entry name" value="AI-2E_transport"/>
    <property type="match status" value="1"/>
</dbReference>
<proteinExistence type="inferred from homology"/>
<keyword evidence="3 6" id="KW-0812">Transmembrane</keyword>
<evidence type="ECO:0000313" key="7">
    <source>
        <dbReference type="EMBL" id="SDN24327.1"/>
    </source>
</evidence>
<dbReference type="AlphaFoldDB" id="A0A1G9ZT99"/>
<keyword evidence="4 6" id="KW-1133">Transmembrane helix</keyword>
<reference evidence="8" key="1">
    <citation type="submission" date="2016-10" db="EMBL/GenBank/DDBJ databases">
        <authorList>
            <person name="Varghese N."/>
            <person name="Submissions S."/>
        </authorList>
    </citation>
    <scope>NUCLEOTIDE SEQUENCE [LARGE SCALE GENOMIC DNA]</scope>
    <source>
        <strain evidence="8">CGMCC 1.10369</strain>
    </source>
</reference>
<dbReference type="EMBL" id="FNIL01000001">
    <property type="protein sequence ID" value="SDN24327.1"/>
    <property type="molecule type" value="Genomic_DNA"/>
</dbReference>
<evidence type="ECO:0000256" key="5">
    <source>
        <dbReference type="ARBA" id="ARBA00023136"/>
    </source>
</evidence>
<dbReference type="InterPro" id="IPR014227">
    <property type="entry name" value="YtvI-like"/>
</dbReference>
<sequence length="351" mass="39182">MSPQLKRYLLTGIGIILTLLILYFILPVSVPLILAFLTALFLSPAVKALVSRTKLTRNISVFIVFIIFVALLSLVVYFIMTRALIQINSFIENLPIMINEINLAWMSMLDNLRGQFDHLSEDIVDTIDTEVTTLLTNWRSDLQEMNLIGWVTAIIIRIPSYIVSLLVYLIALYLFLTDLPRLKHKAFSYMKPETAEKVQFMASRLSIVIFGFFKAQFLVSIIIFVVTFIGLLIIAPEVALIMSIVIWLIDFIPIIGSIAILAPWAGYQLLAGDSAVAVQLFILAGILLTIRRTVEPKVMGHHIGLSPLATLISLYIGLMLFGAIGFVLGPLLVILFTSAREAGIIKINFKV</sequence>
<accession>A0A1G9ZT99</accession>
<feature type="transmembrane region" description="Helical" evidence="6">
    <location>
        <begin position="240"/>
        <end position="262"/>
    </location>
</feature>
<evidence type="ECO:0000256" key="6">
    <source>
        <dbReference type="SAM" id="Phobius"/>
    </source>
</evidence>
<dbReference type="PANTHER" id="PTHR21716">
    <property type="entry name" value="TRANSMEMBRANE PROTEIN"/>
    <property type="match status" value="1"/>
</dbReference>
<evidence type="ECO:0000313" key="8">
    <source>
        <dbReference type="Proteomes" id="UP000198778"/>
    </source>
</evidence>
<feature type="transmembrane region" description="Helical" evidence="6">
    <location>
        <begin position="62"/>
        <end position="80"/>
    </location>
</feature>
<dbReference type="GO" id="GO:0016020">
    <property type="term" value="C:membrane"/>
    <property type="evidence" value="ECO:0007669"/>
    <property type="project" value="UniProtKB-SubCell"/>
</dbReference>
<comment type="similarity">
    <text evidence="2">Belongs to the autoinducer-2 exporter (AI-2E) (TC 2.A.86) family.</text>
</comment>
<feature type="transmembrane region" description="Helical" evidence="6">
    <location>
        <begin position="207"/>
        <end position="234"/>
    </location>
</feature>
<name>A0A1G9ZT99_9BACI</name>
<dbReference type="InterPro" id="IPR002549">
    <property type="entry name" value="AI-2E-like"/>
</dbReference>
<comment type="subcellular location">
    <subcellularLocation>
        <location evidence="1">Membrane</location>
        <topology evidence="1">Multi-pass membrane protein</topology>
    </subcellularLocation>
</comment>
<evidence type="ECO:0000256" key="4">
    <source>
        <dbReference type="ARBA" id="ARBA00022989"/>
    </source>
</evidence>
<protein>
    <submittedName>
        <fullName evidence="7">Sporulation integral membrane protein YtvI</fullName>
    </submittedName>
</protein>
<evidence type="ECO:0000256" key="1">
    <source>
        <dbReference type="ARBA" id="ARBA00004141"/>
    </source>
</evidence>
<keyword evidence="5 6" id="KW-0472">Membrane</keyword>
<evidence type="ECO:0000256" key="3">
    <source>
        <dbReference type="ARBA" id="ARBA00022692"/>
    </source>
</evidence>
<feature type="transmembrane region" description="Helical" evidence="6">
    <location>
        <begin position="147"/>
        <end position="176"/>
    </location>
</feature>
<gene>
    <name evidence="7" type="ORF">SAMN04488053_101225</name>
</gene>
<evidence type="ECO:0000256" key="2">
    <source>
        <dbReference type="ARBA" id="ARBA00009773"/>
    </source>
</evidence>
<feature type="transmembrane region" description="Helical" evidence="6">
    <location>
        <begin position="269"/>
        <end position="290"/>
    </location>
</feature>
<organism evidence="7 8">
    <name type="scientific">Alkalicoccus daliensis</name>
    <dbReference type="NCBI Taxonomy" id="745820"/>
    <lineage>
        <taxon>Bacteria</taxon>
        <taxon>Bacillati</taxon>
        <taxon>Bacillota</taxon>
        <taxon>Bacilli</taxon>
        <taxon>Bacillales</taxon>
        <taxon>Bacillaceae</taxon>
        <taxon>Alkalicoccus</taxon>
    </lineage>
</organism>
<dbReference type="RefSeq" id="WP_342028356.1">
    <property type="nucleotide sequence ID" value="NZ_FNIL01000001.1"/>
</dbReference>
<dbReference type="NCBIfam" id="TIGR02872">
    <property type="entry name" value="spore_ytvI"/>
    <property type="match status" value="1"/>
</dbReference>
<dbReference type="GO" id="GO:0055085">
    <property type="term" value="P:transmembrane transport"/>
    <property type="evidence" value="ECO:0007669"/>
    <property type="project" value="TreeGrafter"/>
</dbReference>
<feature type="transmembrane region" description="Helical" evidence="6">
    <location>
        <begin position="310"/>
        <end position="336"/>
    </location>
</feature>
<dbReference type="STRING" id="745820.SAMN04488053_101225"/>
<dbReference type="PANTHER" id="PTHR21716:SF68">
    <property type="entry name" value="TRANSPORT PROTEIN YTVI-RELATED"/>
    <property type="match status" value="1"/>
</dbReference>
<dbReference type="Proteomes" id="UP000198778">
    <property type="component" value="Unassembled WGS sequence"/>
</dbReference>